<organism evidence="2 3">
    <name type="scientific">Thalassotalea fonticola</name>
    <dbReference type="NCBI Taxonomy" id="3065649"/>
    <lineage>
        <taxon>Bacteria</taxon>
        <taxon>Pseudomonadati</taxon>
        <taxon>Pseudomonadota</taxon>
        <taxon>Gammaproteobacteria</taxon>
        <taxon>Alteromonadales</taxon>
        <taxon>Colwelliaceae</taxon>
        <taxon>Thalassotalea</taxon>
    </lineage>
</organism>
<proteinExistence type="predicted"/>
<dbReference type="Proteomes" id="UP001301442">
    <property type="component" value="Chromosome"/>
</dbReference>
<dbReference type="RefSeq" id="WP_348396156.1">
    <property type="nucleotide sequence ID" value="NZ_CP136600.1"/>
</dbReference>
<evidence type="ECO:0000313" key="3">
    <source>
        <dbReference type="Proteomes" id="UP001301442"/>
    </source>
</evidence>
<keyword evidence="3" id="KW-1185">Reference proteome</keyword>
<feature type="region of interest" description="Disordered" evidence="1">
    <location>
        <begin position="37"/>
        <end position="59"/>
    </location>
</feature>
<name>A0ABZ0GNF5_9GAMM</name>
<gene>
    <name evidence="2" type="ORF">RI844_18720</name>
</gene>
<protein>
    <submittedName>
        <fullName evidence="2">Uncharacterized protein</fullName>
    </submittedName>
</protein>
<sequence length="59" mass="6699">MNFFKFISTITGFKKQPSNNKVQVDINYIQTHAEPGSFFGQTMDSSETECEPAEHNVNN</sequence>
<reference evidence="2 3" key="1">
    <citation type="submission" date="2023-09" db="EMBL/GenBank/DDBJ databases">
        <authorList>
            <person name="Qi X."/>
        </authorList>
    </citation>
    <scope>NUCLEOTIDE SEQUENCE [LARGE SCALE GENOMIC DNA]</scope>
    <source>
        <strain evidence="2 3">S1-1</strain>
    </source>
</reference>
<accession>A0ABZ0GNF5</accession>
<dbReference type="EMBL" id="CP136600">
    <property type="protein sequence ID" value="WOH37366.1"/>
    <property type="molecule type" value="Genomic_DNA"/>
</dbReference>
<evidence type="ECO:0000313" key="2">
    <source>
        <dbReference type="EMBL" id="WOH37366.1"/>
    </source>
</evidence>
<evidence type="ECO:0000256" key="1">
    <source>
        <dbReference type="SAM" id="MobiDB-lite"/>
    </source>
</evidence>